<accession>A0ABV6JQG4</accession>
<evidence type="ECO:0000313" key="2">
    <source>
        <dbReference type="Proteomes" id="UP001589865"/>
    </source>
</evidence>
<evidence type="ECO:0000313" key="1">
    <source>
        <dbReference type="EMBL" id="MFC0407955.1"/>
    </source>
</evidence>
<protein>
    <submittedName>
        <fullName evidence="1">Uncharacterized protein</fullName>
    </submittedName>
</protein>
<comment type="caution">
    <text evidence="1">The sequence shown here is derived from an EMBL/GenBank/DDBJ whole genome shotgun (WGS) entry which is preliminary data.</text>
</comment>
<proteinExistence type="predicted"/>
<dbReference type="EMBL" id="JBHLUN010000005">
    <property type="protein sequence ID" value="MFC0407955.1"/>
    <property type="molecule type" value="Genomic_DNA"/>
</dbReference>
<reference evidence="1 2" key="1">
    <citation type="submission" date="2024-09" db="EMBL/GenBank/DDBJ databases">
        <authorList>
            <person name="Sun Q."/>
            <person name="Mori K."/>
        </authorList>
    </citation>
    <scope>NUCLEOTIDE SEQUENCE [LARGE SCALE GENOMIC DNA]</scope>
    <source>
        <strain evidence="1 2">TBRC 5777</strain>
    </source>
</reference>
<organism evidence="1 2">
    <name type="scientific">Roseomonas elaeocarpi</name>
    <dbReference type="NCBI Taxonomy" id="907779"/>
    <lineage>
        <taxon>Bacteria</taxon>
        <taxon>Pseudomonadati</taxon>
        <taxon>Pseudomonadota</taxon>
        <taxon>Alphaproteobacteria</taxon>
        <taxon>Acetobacterales</taxon>
        <taxon>Roseomonadaceae</taxon>
        <taxon>Roseomonas</taxon>
    </lineage>
</organism>
<name>A0ABV6JQG4_9PROT</name>
<keyword evidence="2" id="KW-1185">Reference proteome</keyword>
<sequence length="95" mass="10321">MSDTATTEGLPLVTLDGTLHEMRARISSATDVQVWAAGWAKALDQCPDVASVRRLRAMNGLNLASVAHQHPEAVRQVERGFERRLAELVEGRGNG</sequence>
<dbReference type="Proteomes" id="UP001589865">
    <property type="component" value="Unassembled WGS sequence"/>
</dbReference>
<dbReference type="RefSeq" id="WP_377043689.1">
    <property type="nucleotide sequence ID" value="NZ_JBHLUN010000005.1"/>
</dbReference>
<gene>
    <name evidence="1" type="ORF">ACFFGY_06810</name>
</gene>